<protein>
    <submittedName>
        <fullName evidence="1">Phage regulatory protein Rha (Phage_pRha)</fullName>
    </submittedName>
</protein>
<proteinExistence type="predicted"/>
<evidence type="ECO:0000313" key="2">
    <source>
        <dbReference type="Proteomes" id="UP001158048"/>
    </source>
</evidence>
<evidence type="ECO:0000313" key="1">
    <source>
        <dbReference type="EMBL" id="SMQ26932.1"/>
    </source>
</evidence>
<dbReference type="EMBL" id="FXUY01000001">
    <property type="protein sequence ID" value="SMQ26932.1"/>
    <property type="molecule type" value="Genomic_DNA"/>
</dbReference>
<name>A0ACD2U7J3_9PSED</name>
<keyword evidence="2" id="KW-1185">Reference proteome</keyword>
<accession>A0ACD2U7J3</accession>
<comment type="caution">
    <text evidence="1">The sequence shown here is derived from an EMBL/GenBank/DDBJ whole genome shotgun (WGS) entry which is preliminary data.</text>
</comment>
<organism evidence="1 2">
    <name type="scientific">Pseudomonas helmanticensis</name>
    <dbReference type="NCBI Taxonomy" id="1471381"/>
    <lineage>
        <taxon>Bacteria</taxon>
        <taxon>Pseudomonadati</taxon>
        <taxon>Pseudomonadota</taxon>
        <taxon>Gammaproteobacteria</taxon>
        <taxon>Pseudomonadales</taxon>
        <taxon>Pseudomonadaceae</taxon>
        <taxon>Pseudomonas</taxon>
    </lineage>
</organism>
<reference evidence="1" key="1">
    <citation type="submission" date="2017-05" db="EMBL/GenBank/DDBJ databases">
        <authorList>
            <person name="Varghese N."/>
            <person name="Submissions S."/>
        </authorList>
    </citation>
    <scope>NUCLEOTIDE SEQUENCE</scope>
    <source>
        <strain evidence="1">LMG 28168</strain>
    </source>
</reference>
<sequence length="182" mass="20411">MHLTNITNPNTPISVFEKIANAGSVAPSTLNGLPGMSSLEIAQATGKSHKHVLRDITKMIKEIGPLLGQCQYIKTLAPDGYGRLQPIIILDKELTFTVLTGYNATLRLLVNRRWLELEGSGFKRVSIQDAVVHLVEREKVNRQAALRVVNRGKPSPQLTAQEKELQRLYRAAQRYEKMNPMR</sequence>
<gene>
    <name evidence="1" type="ORF">SAMN04488483_3306</name>
</gene>
<dbReference type="Proteomes" id="UP001158048">
    <property type="component" value="Unassembled WGS sequence"/>
</dbReference>